<dbReference type="Proteomes" id="UP000187203">
    <property type="component" value="Unassembled WGS sequence"/>
</dbReference>
<evidence type="ECO:0000313" key="2">
    <source>
        <dbReference type="EMBL" id="OMP00657.1"/>
    </source>
</evidence>
<dbReference type="InterPro" id="IPR006734">
    <property type="entry name" value="PLATZ"/>
</dbReference>
<keyword evidence="3" id="KW-1185">Reference proteome</keyword>
<protein>
    <recommendedName>
        <fullName evidence="4">B box-type domain-containing protein</fullName>
    </recommendedName>
</protein>
<comment type="caution">
    <text evidence="2">The sequence shown here is derived from an EMBL/GenBank/DDBJ whole genome shotgun (WGS) entry which is preliminary data.</text>
</comment>
<evidence type="ECO:0000256" key="1">
    <source>
        <dbReference type="SAM" id="Phobius"/>
    </source>
</evidence>
<keyword evidence="1" id="KW-1133">Transmembrane helix</keyword>
<sequence>MAKGWVFGSVQCCCATASVAAGSVSLFADAYGFDAILPNPYFNTIPVAVARRRFSFLALSLLLLSAIMLFSSHLVPRWLQVLLSEKFFNACIIHEEAKKNEKNIYCLDCCISICPHCLSPHSSHRLLQIRRYVYHDVVRLDDATKLMDCAFVQVNYLLRTEDGLSKFLFECNFLPLSESGFDDGLVTPDSVLEPSGSTKTSSGSGGYGEVWCRALSCTATTEIVRKKRSSLTAACRPTFPPVSEVSGSLMNRRKKTPQRAPLY</sequence>
<evidence type="ECO:0008006" key="4">
    <source>
        <dbReference type="Google" id="ProtNLM"/>
    </source>
</evidence>
<dbReference type="Pfam" id="PF04640">
    <property type="entry name" value="PLATZ"/>
    <property type="match status" value="1"/>
</dbReference>
<keyword evidence="1" id="KW-0472">Membrane</keyword>
<accession>A0A1R3K0Q7</accession>
<dbReference type="CDD" id="cd19756">
    <property type="entry name" value="Bbox2"/>
    <property type="match status" value="1"/>
</dbReference>
<name>A0A1R3K0Q7_9ROSI</name>
<keyword evidence="1" id="KW-0812">Transmembrane</keyword>
<dbReference type="SUPFAM" id="SSF57845">
    <property type="entry name" value="B-box zinc-binding domain"/>
    <property type="match status" value="1"/>
</dbReference>
<evidence type="ECO:0000313" key="3">
    <source>
        <dbReference type="Proteomes" id="UP000187203"/>
    </source>
</evidence>
<feature type="transmembrane region" description="Helical" evidence="1">
    <location>
        <begin position="56"/>
        <end position="76"/>
    </location>
</feature>
<reference evidence="3" key="1">
    <citation type="submission" date="2013-09" db="EMBL/GenBank/DDBJ databases">
        <title>Corchorus olitorius genome sequencing.</title>
        <authorList>
            <person name="Alam M."/>
            <person name="Haque M.S."/>
            <person name="Islam M.S."/>
            <person name="Emdad E.M."/>
            <person name="Islam M.M."/>
            <person name="Ahmed B."/>
            <person name="Halim A."/>
            <person name="Hossen Q.M.M."/>
            <person name="Hossain M.Z."/>
            <person name="Ahmed R."/>
            <person name="Khan M.M."/>
            <person name="Islam R."/>
            <person name="Rashid M.M."/>
            <person name="Khan S.A."/>
            <person name="Rahman M.S."/>
            <person name="Alam M."/>
            <person name="Yahiya A.S."/>
            <person name="Khan M.S."/>
            <person name="Azam M.S."/>
            <person name="Haque T."/>
            <person name="Lashkar M.Z.H."/>
            <person name="Akhand A.I."/>
            <person name="Morshed G."/>
            <person name="Roy S."/>
            <person name="Uddin K.S."/>
            <person name="Rabeya T."/>
            <person name="Hossain A.S."/>
            <person name="Chowdhury A."/>
            <person name="Snigdha A.R."/>
            <person name="Mortoza M.S."/>
            <person name="Matin S.A."/>
            <person name="Hoque S.M.E."/>
            <person name="Islam M.K."/>
            <person name="Roy D.K."/>
            <person name="Haider R."/>
            <person name="Moosa M.M."/>
            <person name="Elias S.M."/>
            <person name="Hasan A.M."/>
            <person name="Jahan S."/>
            <person name="Shafiuddin M."/>
            <person name="Mahmood N."/>
            <person name="Shommy N.S."/>
        </authorList>
    </citation>
    <scope>NUCLEOTIDE SEQUENCE [LARGE SCALE GENOMIC DNA]</scope>
    <source>
        <strain evidence="3">cv. O-4</strain>
    </source>
</reference>
<dbReference type="AlphaFoldDB" id="A0A1R3K0Q7"/>
<organism evidence="2 3">
    <name type="scientific">Corchorus olitorius</name>
    <dbReference type="NCBI Taxonomy" id="93759"/>
    <lineage>
        <taxon>Eukaryota</taxon>
        <taxon>Viridiplantae</taxon>
        <taxon>Streptophyta</taxon>
        <taxon>Embryophyta</taxon>
        <taxon>Tracheophyta</taxon>
        <taxon>Spermatophyta</taxon>
        <taxon>Magnoliopsida</taxon>
        <taxon>eudicotyledons</taxon>
        <taxon>Gunneridae</taxon>
        <taxon>Pentapetalae</taxon>
        <taxon>rosids</taxon>
        <taxon>malvids</taxon>
        <taxon>Malvales</taxon>
        <taxon>Malvaceae</taxon>
        <taxon>Grewioideae</taxon>
        <taxon>Apeibeae</taxon>
        <taxon>Corchorus</taxon>
    </lineage>
</organism>
<dbReference type="PANTHER" id="PTHR31065:SF1">
    <property type="entry name" value="OS09G0116050 PROTEIN"/>
    <property type="match status" value="1"/>
</dbReference>
<dbReference type="PANTHER" id="PTHR31065">
    <property type="entry name" value="PLATZ TRANSCRIPTION FACTOR FAMILY PROTEIN"/>
    <property type="match status" value="1"/>
</dbReference>
<proteinExistence type="predicted"/>
<dbReference type="EMBL" id="AWUE01014926">
    <property type="protein sequence ID" value="OMP00657.1"/>
    <property type="molecule type" value="Genomic_DNA"/>
</dbReference>
<dbReference type="OrthoDB" id="1908108at2759"/>
<gene>
    <name evidence="2" type="ORF">COLO4_12509</name>
</gene>